<dbReference type="Gene3D" id="2.120.10.30">
    <property type="entry name" value="TolB, C-terminal domain"/>
    <property type="match status" value="1"/>
</dbReference>
<dbReference type="Proteomes" id="UP001330184">
    <property type="component" value="Chromosome"/>
</dbReference>
<dbReference type="InterPro" id="IPR011041">
    <property type="entry name" value="Quinoprot_gluc/sorb_DH_b-prop"/>
</dbReference>
<dbReference type="Pfam" id="PF07995">
    <property type="entry name" value="GSDH"/>
    <property type="match status" value="1"/>
</dbReference>
<proteinExistence type="predicted"/>
<reference evidence="2 3" key="1">
    <citation type="submission" date="2023-01" db="EMBL/GenBank/DDBJ databases">
        <title>Complete genome sequence of Muricauda aquimarina strain IFOP_LL357.</title>
        <authorList>
            <person name="Gajardo G."/>
            <person name="Ueki S."/>
            <person name="Maruyama F."/>
        </authorList>
    </citation>
    <scope>NUCLEOTIDE SEQUENCE [LARGE SCALE GENOMIC DNA]</scope>
    <source>
        <strain evidence="2 3">IFOP_LL357</strain>
    </source>
</reference>
<evidence type="ECO:0000313" key="3">
    <source>
        <dbReference type="Proteomes" id="UP001330184"/>
    </source>
</evidence>
<evidence type="ECO:0000259" key="1">
    <source>
        <dbReference type="Pfam" id="PF07995"/>
    </source>
</evidence>
<dbReference type="AlphaFoldDB" id="A0AA48HQH1"/>
<name>A0AA48HQH1_9FLAO</name>
<dbReference type="InterPro" id="IPR011042">
    <property type="entry name" value="6-blade_b-propeller_TolB-like"/>
</dbReference>
<feature type="domain" description="Glucose/Sorbosone dehydrogenase" evidence="1">
    <location>
        <begin position="39"/>
        <end position="379"/>
    </location>
</feature>
<dbReference type="RefSeq" id="WP_338197692.1">
    <property type="nucleotide sequence ID" value="NZ_AP027268.1"/>
</dbReference>
<protein>
    <submittedName>
        <fullName evidence="2">Dehydrogenase</fullName>
    </submittedName>
</protein>
<dbReference type="EMBL" id="AP027268">
    <property type="protein sequence ID" value="BDW92516.1"/>
    <property type="molecule type" value="Genomic_DNA"/>
</dbReference>
<gene>
    <name evidence="2" type="ORF">MACH07_13480</name>
</gene>
<keyword evidence="3" id="KW-1185">Reference proteome</keyword>
<dbReference type="PROSITE" id="PS51257">
    <property type="entry name" value="PROKAR_LIPOPROTEIN"/>
    <property type="match status" value="1"/>
</dbReference>
<dbReference type="SUPFAM" id="SSF50952">
    <property type="entry name" value="Soluble quinoprotein glucose dehydrogenase"/>
    <property type="match status" value="1"/>
</dbReference>
<evidence type="ECO:0000313" key="2">
    <source>
        <dbReference type="EMBL" id="BDW92516.1"/>
    </source>
</evidence>
<organism evidence="2 3">
    <name type="scientific">Flagellimonas marinaquae</name>
    <dbReference type="NCBI Taxonomy" id="254955"/>
    <lineage>
        <taxon>Bacteria</taxon>
        <taxon>Pseudomonadati</taxon>
        <taxon>Bacteroidota</taxon>
        <taxon>Flavobacteriia</taxon>
        <taxon>Flavobacteriales</taxon>
        <taxon>Flavobacteriaceae</taxon>
        <taxon>Flagellimonas</taxon>
    </lineage>
</organism>
<dbReference type="InterPro" id="IPR012938">
    <property type="entry name" value="Glc/Sorbosone_DH"/>
</dbReference>
<dbReference type="PANTHER" id="PTHR19328">
    <property type="entry name" value="HEDGEHOG-INTERACTING PROTEIN"/>
    <property type="match status" value="1"/>
</dbReference>
<dbReference type="PANTHER" id="PTHR19328:SF75">
    <property type="entry name" value="ALDOSE SUGAR DEHYDROGENASE YLII"/>
    <property type="match status" value="1"/>
</dbReference>
<accession>A0AA48HQH1</accession>
<sequence>MRYQLFLIVLLLAGCNKNSPTTDVSTNIQPKKKIVFEGLNCPWSIAFLNENEALVTEKNGALVKVNLQTKTKITIKGFPKDLTDSIGAIHIGDNSGIFEILLHPSFEKNKKLFFSYAAKKKGVGKTTKFVQAQLQNDSLTNQKTILVAEPYTYVNYHYGGGMTIGPDNKLYLTVGERLFWEHDEPVLPIAQDVTDPRGKIHRFNLDGTIPNDNPNLGKEAIPSIYAMGIRNTQGIAVQPETGTIWFTEHGTIQGDEINILKKGGNYGWPNVTSGKLRSDDYSPPKLEHVSFTVPAWFWQHTVAPTGLCFYTGKDFPHWKNNLLVPGLSRGSLWRFHIVGDTLKSAEELFLDDRVRSRKVAQSPEGKLYLLTDEENGKIIQILPK</sequence>